<dbReference type="Pfam" id="PF15469">
    <property type="entry name" value="Sec5"/>
    <property type="match status" value="1"/>
</dbReference>
<accession>A0A024GDD7</accession>
<dbReference type="EMBL" id="CAIX01000079">
    <property type="protein sequence ID" value="CCI44782.1"/>
    <property type="molecule type" value="Genomic_DNA"/>
</dbReference>
<dbReference type="InterPro" id="IPR027417">
    <property type="entry name" value="P-loop_NTPase"/>
</dbReference>
<keyword evidence="1" id="KW-0813">Transport</keyword>
<dbReference type="Pfam" id="PF00225">
    <property type="entry name" value="Kinesin"/>
    <property type="match status" value="1"/>
</dbReference>
<dbReference type="Gene3D" id="3.40.850.10">
    <property type="entry name" value="Kinesin motor domain"/>
    <property type="match status" value="1"/>
</dbReference>
<dbReference type="GO" id="GO:0015630">
    <property type="term" value="C:microtubule cytoskeleton"/>
    <property type="evidence" value="ECO:0007669"/>
    <property type="project" value="TreeGrafter"/>
</dbReference>
<dbReference type="Proteomes" id="UP000053237">
    <property type="component" value="Unassembled WGS sequence"/>
</dbReference>
<name>A0A024GDD7_9STRA</name>
<dbReference type="STRING" id="65357.A0A024GDD7"/>
<evidence type="ECO:0000256" key="2">
    <source>
        <dbReference type="ARBA" id="ARBA00022741"/>
    </source>
</evidence>
<sequence>MDHAIESDQHQISISSLRLALERKSEELKQVQTAFEEYTESSHELEQELEQELTRTEARNTHLSKRVQTYEHEIQLLRDRLTQLSHEFRFSEEQNALLLSNVKELERGRIQLEQQLDESLTEIRILKATEADLKHQFEREMEERIFLTSENEELKRQQQLKEERFRTHINDLKLELDLQQQNYEKVSTDTAPKEYQSVIESLQNDLKILTAEFQEERQLRHCLEEEVRQHNTQGTRTEAMESEFIELTDELTEKTKDASEREFRIQTLGEQILMQIEEILILKKHIASWKIAIQSSNKPRSRSDSIEVPESSCSTISTSKSHTCDPDTCKASDASTDHITSKYHQERKRNAVLLSRLQTVTGNIQVVCRVRPDLTKSQHLSVRIVSTSDVAARNVLAGNVSEEIACDASWKIFTFDRVFGPTETQNDIFSQVEPIAQSVIDGYKACIFAYGQTGSGKTYTMQGTDQNPGVNHRILEFILTASCVQSDAYRVQLGALEIYNDTLRDLSTETCSQSLKLCQNEDKQVVVTGLRMQTVFSVSQALLALSTYHQNRICGETKVHSESSRSHLIVILQLVSTNSDDRPCGKLYLVDLAGSERVKTSRVQGVMLKEAAHINRSLSALADVMEALDKKAAFVPYRNSKLTFLLQDVLHASCKTLMIVNIAPGSDTANETYRSLQLATRARNIEIGRDAIAKNKDASMKQAWIQIQTLRQEVALVNRKWKLAESLSKEVESARDTSQRIPKTKPKQMSLKVQLNAIKKVNEKLEKDVNVLRQCQKQSENVRQTLERRACELSAKWNAEWKLRQSLEHTIKRLEMDTQTLPKRFPSHNRNVSRAHALDIYKDVCWERMEPNDKIDLSSVSFDPQKYLAVHHACTTLRTLKEELIRLRGQTSENTNQLKTLVTTHFDQYLACHEAVRSLLDAIHSHSDDFGHFVKAAETLTDITDSSLALMVQRAKEQRKLKNALHVLSRFRPILELTSQLKQSLQQAKYDPFVEAYKRLQFHALKSKQSVFQNVFKAVHAIAKQANDAILLQFETRILSVDQQEKVLRVMETLQLTSKPKLICLTKQLDYLENTFTRTPFTCRRVAVEASCMIVAQLRTCLWGLIHQLFEKETVFKGVGDSITSVEAESVQERVWTLVDRALTSIRQNAFPTSDFIVEAVGECFCHLEALTKLPEATSMNERIQTAIQTFYSEFRHPFVVAFVSESIERQREELFLKYFSVSLKTLPSECHARDGIPQTLTKSQLFFIQGNRFLRSVRASVRDEDDLMRLRLSCGDVIETWNYAWESVALAVNVLLRVRTNNDTDRLMGFERENGGGSALEHILINTLQVGLTSLTIDFLRCFLERLRVCINGTDGRKDTAATDPSILLLFIAYCAQIREKWPAVWSLECNKLKLCVTVNHTNELEDALMALEQENVAVFVRYYVSEFKTILQNATMEQEIAYCTGSRTNKSVSEPVVPVECRHYVFHILLLIISVKHTIEKCMENSTQCDLCTQTVFYQLTEQLVLFLEREIGDSADTSEWLQIQTLVESRFFQSALGTLMSQNTRIRMITIEKTLMHKTMSERAAQTLVNLHSQIQHQTKLYQLALP</sequence>
<dbReference type="GO" id="GO:0008017">
    <property type="term" value="F:microtubule binding"/>
    <property type="evidence" value="ECO:0007669"/>
    <property type="project" value="InterPro"/>
</dbReference>
<gene>
    <name evidence="7" type="ORF">BN9_056060</name>
</gene>
<feature type="binding site" evidence="4">
    <location>
        <begin position="451"/>
        <end position="458"/>
    </location>
    <ligand>
        <name>ATP</name>
        <dbReference type="ChEBI" id="CHEBI:30616"/>
    </ligand>
</feature>
<dbReference type="PANTHER" id="PTHR47972:SF28">
    <property type="entry name" value="KINESIN-LIKE PROTEIN KLP-3"/>
    <property type="match status" value="1"/>
</dbReference>
<dbReference type="OrthoDB" id="26242at2759"/>
<evidence type="ECO:0000256" key="1">
    <source>
        <dbReference type="ARBA" id="ARBA00022448"/>
    </source>
</evidence>
<dbReference type="InParanoid" id="A0A024GDD7"/>
<dbReference type="GO" id="GO:0003777">
    <property type="term" value="F:microtubule motor activity"/>
    <property type="evidence" value="ECO:0007669"/>
    <property type="project" value="InterPro"/>
</dbReference>
<dbReference type="InterPro" id="IPR039481">
    <property type="entry name" value="EXOC2/Sec5_N_dom"/>
</dbReference>
<keyword evidence="2 4" id="KW-0547">Nucleotide-binding</keyword>
<dbReference type="InterPro" id="IPR001752">
    <property type="entry name" value="Kinesin_motor_dom"/>
</dbReference>
<keyword evidence="4" id="KW-0505">Motor protein</keyword>
<feature type="coiled-coil region" evidence="5">
    <location>
        <begin position="14"/>
        <end position="233"/>
    </location>
</feature>
<dbReference type="InterPro" id="IPR027640">
    <property type="entry name" value="Kinesin-like_fam"/>
</dbReference>
<comment type="similarity">
    <text evidence="4">Belongs to the TRAFAC class myosin-kinesin ATPase superfamily. Kinesin family.</text>
</comment>
<dbReference type="GO" id="GO:0007018">
    <property type="term" value="P:microtubule-based movement"/>
    <property type="evidence" value="ECO:0007669"/>
    <property type="project" value="InterPro"/>
</dbReference>
<dbReference type="PANTHER" id="PTHR47972">
    <property type="entry name" value="KINESIN-LIKE PROTEIN KLP-3"/>
    <property type="match status" value="1"/>
</dbReference>
<dbReference type="SUPFAM" id="SSF52540">
    <property type="entry name" value="P-loop containing nucleoside triphosphate hydrolases"/>
    <property type="match status" value="1"/>
</dbReference>
<keyword evidence="8" id="KW-1185">Reference proteome</keyword>
<evidence type="ECO:0000313" key="8">
    <source>
        <dbReference type="Proteomes" id="UP000053237"/>
    </source>
</evidence>
<dbReference type="InterPro" id="IPR019821">
    <property type="entry name" value="Kinesin_motor_CS"/>
</dbReference>
<dbReference type="PRINTS" id="PR00380">
    <property type="entry name" value="KINESINHEAVY"/>
</dbReference>
<evidence type="ECO:0000256" key="4">
    <source>
        <dbReference type="PROSITE-ProRule" id="PRU00283"/>
    </source>
</evidence>
<keyword evidence="5" id="KW-0175">Coiled coil</keyword>
<organism evidence="7 8">
    <name type="scientific">Albugo candida</name>
    <dbReference type="NCBI Taxonomy" id="65357"/>
    <lineage>
        <taxon>Eukaryota</taxon>
        <taxon>Sar</taxon>
        <taxon>Stramenopiles</taxon>
        <taxon>Oomycota</taxon>
        <taxon>Peronosporomycetes</taxon>
        <taxon>Albuginales</taxon>
        <taxon>Albuginaceae</taxon>
        <taxon>Albugo</taxon>
    </lineage>
</organism>
<feature type="domain" description="Kinesin motor" evidence="6">
    <location>
        <begin position="363"/>
        <end position="685"/>
    </location>
</feature>
<dbReference type="PROSITE" id="PS00411">
    <property type="entry name" value="KINESIN_MOTOR_1"/>
    <property type="match status" value="1"/>
</dbReference>
<dbReference type="GO" id="GO:0005524">
    <property type="term" value="F:ATP binding"/>
    <property type="evidence" value="ECO:0007669"/>
    <property type="project" value="UniProtKB-UniRule"/>
</dbReference>
<evidence type="ECO:0000256" key="3">
    <source>
        <dbReference type="ARBA" id="ARBA00022840"/>
    </source>
</evidence>
<proteinExistence type="inferred from homology"/>
<protein>
    <recommendedName>
        <fullName evidence="6">Kinesin motor domain-containing protein</fullName>
    </recommendedName>
</protein>
<evidence type="ECO:0000256" key="5">
    <source>
        <dbReference type="SAM" id="Coils"/>
    </source>
</evidence>
<dbReference type="SMART" id="SM00129">
    <property type="entry name" value="KISc"/>
    <property type="match status" value="1"/>
</dbReference>
<keyword evidence="3 4" id="KW-0067">ATP-binding</keyword>
<evidence type="ECO:0000313" key="7">
    <source>
        <dbReference type="EMBL" id="CCI44782.1"/>
    </source>
</evidence>
<evidence type="ECO:0000259" key="6">
    <source>
        <dbReference type="PROSITE" id="PS50067"/>
    </source>
</evidence>
<dbReference type="InterPro" id="IPR036961">
    <property type="entry name" value="Kinesin_motor_dom_sf"/>
</dbReference>
<dbReference type="PROSITE" id="PS50067">
    <property type="entry name" value="KINESIN_MOTOR_2"/>
    <property type="match status" value="1"/>
</dbReference>
<reference evidence="7 8" key="1">
    <citation type="submission" date="2012-05" db="EMBL/GenBank/DDBJ databases">
        <title>Recombination and specialization in a pathogen metapopulation.</title>
        <authorList>
            <person name="Gardiner A."/>
            <person name="Kemen E."/>
            <person name="Schultz-Larsen T."/>
            <person name="MacLean D."/>
            <person name="Van Oosterhout C."/>
            <person name="Jones J.D.G."/>
        </authorList>
    </citation>
    <scope>NUCLEOTIDE SEQUENCE [LARGE SCALE GENOMIC DNA]</scope>
    <source>
        <strain evidence="7 8">Ac Nc2</strain>
    </source>
</reference>
<comment type="caution">
    <text evidence="7">The sequence shown here is derived from an EMBL/GenBank/DDBJ whole genome shotgun (WGS) entry which is preliminary data.</text>
</comment>